<evidence type="ECO:0000313" key="2">
    <source>
        <dbReference type="EMBL" id="KAK7342018.1"/>
    </source>
</evidence>
<keyword evidence="1" id="KW-0812">Transmembrane</keyword>
<comment type="caution">
    <text evidence="2">The sequence shown here is derived from an EMBL/GenBank/DDBJ whole genome shotgun (WGS) entry which is preliminary data.</text>
</comment>
<dbReference type="Proteomes" id="UP001374584">
    <property type="component" value="Unassembled WGS sequence"/>
</dbReference>
<proteinExistence type="predicted"/>
<evidence type="ECO:0000313" key="3">
    <source>
        <dbReference type="Proteomes" id="UP001374584"/>
    </source>
</evidence>
<sequence length="88" mass="10284">MLFFKPSTYSVLPCYASNDFGVSDLVSPIFISSISVAFSRIILYCSYLLLKSKVNNYEYYIDRYKQTYLSVDPNRLLLSTCRSRIWKP</sequence>
<dbReference type="AlphaFoldDB" id="A0AAN9QSV5"/>
<evidence type="ECO:0000256" key="1">
    <source>
        <dbReference type="SAM" id="Phobius"/>
    </source>
</evidence>
<feature type="transmembrane region" description="Helical" evidence="1">
    <location>
        <begin position="29"/>
        <end position="50"/>
    </location>
</feature>
<accession>A0AAN9QSV5</accession>
<gene>
    <name evidence="2" type="ORF">VNO80_24959</name>
</gene>
<organism evidence="2 3">
    <name type="scientific">Phaseolus coccineus</name>
    <name type="common">Scarlet runner bean</name>
    <name type="synonym">Phaseolus multiflorus</name>
    <dbReference type="NCBI Taxonomy" id="3886"/>
    <lineage>
        <taxon>Eukaryota</taxon>
        <taxon>Viridiplantae</taxon>
        <taxon>Streptophyta</taxon>
        <taxon>Embryophyta</taxon>
        <taxon>Tracheophyta</taxon>
        <taxon>Spermatophyta</taxon>
        <taxon>Magnoliopsida</taxon>
        <taxon>eudicotyledons</taxon>
        <taxon>Gunneridae</taxon>
        <taxon>Pentapetalae</taxon>
        <taxon>rosids</taxon>
        <taxon>fabids</taxon>
        <taxon>Fabales</taxon>
        <taxon>Fabaceae</taxon>
        <taxon>Papilionoideae</taxon>
        <taxon>50 kb inversion clade</taxon>
        <taxon>NPAAA clade</taxon>
        <taxon>indigoferoid/millettioid clade</taxon>
        <taxon>Phaseoleae</taxon>
        <taxon>Phaseolus</taxon>
    </lineage>
</organism>
<name>A0AAN9QSV5_PHACN</name>
<keyword evidence="1" id="KW-1133">Transmembrane helix</keyword>
<keyword evidence="1" id="KW-0472">Membrane</keyword>
<dbReference type="EMBL" id="JAYMYR010000009">
    <property type="protein sequence ID" value="KAK7342018.1"/>
    <property type="molecule type" value="Genomic_DNA"/>
</dbReference>
<reference evidence="2 3" key="1">
    <citation type="submission" date="2024-01" db="EMBL/GenBank/DDBJ databases">
        <title>The genomes of 5 underutilized Papilionoideae crops provide insights into root nodulation and disease resistanc.</title>
        <authorList>
            <person name="Jiang F."/>
        </authorList>
    </citation>
    <scope>NUCLEOTIDE SEQUENCE [LARGE SCALE GENOMIC DNA]</scope>
    <source>
        <strain evidence="2">JINMINGXINNONG_FW02</strain>
        <tissue evidence="2">Leaves</tissue>
    </source>
</reference>
<protein>
    <submittedName>
        <fullName evidence="2">Uncharacterized protein</fullName>
    </submittedName>
</protein>
<keyword evidence="3" id="KW-1185">Reference proteome</keyword>